<dbReference type="EMBL" id="GBXM01079281">
    <property type="protein sequence ID" value="JAH29296.1"/>
    <property type="molecule type" value="Transcribed_RNA"/>
</dbReference>
<protein>
    <submittedName>
        <fullName evidence="1">Uncharacterized protein</fullName>
    </submittedName>
</protein>
<dbReference type="AlphaFoldDB" id="A0A0E9RJH9"/>
<reference evidence="1" key="1">
    <citation type="submission" date="2014-11" db="EMBL/GenBank/DDBJ databases">
        <authorList>
            <person name="Amaro Gonzalez C."/>
        </authorList>
    </citation>
    <scope>NUCLEOTIDE SEQUENCE</scope>
</reference>
<reference evidence="1" key="2">
    <citation type="journal article" date="2015" name="Fish Shellfish Immunol.">
        <title>Early steps in the European eel (Anguilla anguilla)-Vibrio vulnificus interaction in the gills: Role of the RtxA13 toxin.</title>
        <authorList>
            <person name="Callol A."/>
            <person name="Pajuelo D."/>
            <person name="Ebbesson L."/>
            <person name="Teles M."/>
            <person name="MacKenzie S."/>
            <person name="Amaro C."/>
        </authorList>
    </citation>
    <scope>NUCLEOTIDE SEQUENCE</scope>
</reference>
<proteinExistence type="predicted"/>
<name>A0A0E9RJH9_ANGAN</name>
<organism evidence="1">
    <name type="scientific">Anguilla anguilla</name>
    <name type="common">European freshwater eel</name>
    <name type="synonym">Muraena anguilla</name>
    <dbReference type="NCBI Taxonomy" id="7936"/>
    <lineage>
        <taxon>Eukaryota</taxon>
        <taxon>Metazoa</taxon>
        <taxon>Chordata</taxon>
        <taxon>Craniata</taxon>
        <taxon>Vertebrata</taxon>
        <taxon>Euteleostomi</taxon>
        <taxon>Actinopterygii</taxon>
        <taxon>Neopterygii</taxon>
        <taxon>Teleostei</taxon>
        <taxon>Anguilliformes</taxon>
        <taxon>Anguillidae</taxon>
        <taxon>Anguilla</taxon>
    </lineage>
</organism>
<sequence length="35" mass="3973">MAPPIGTGIAPRAKTWNYKDKNFALCLSSKMNWFN</sequence>
<accession>A0A0E9RJH9</accession>
<evidence type="ECO:0000313" key="1">
    <source>
        <dbReference type="EMBL" id="JAH29296.1"/>
    </source>
</evidence>